<dbReference type="PANTHER" id="PTHR35191">
    <property type="entry name" value="PROPHAGE SIDE TAIL FIBER PROTEIN HOMOLOG STFQ-RELATED"/>
    <property type="match status" value="1"/>
</dbReference>
<evidence type="ECO:0000313" key="2">
    <source>
        <dbReference type="EMBL" id="QBY65000.1"/>
    </source>
</evidence>
<dbReference type="Gene3D" id="6.20.70.20">
    <property type="match status" value="1"/>
</dbReference>
<reference evidence="2 3" key="1">
    <citation type="submission" date="2019-04" db="EMBL/GenBank/DDBJ databases">
        <title>Development of a multi-locus typing scheme for an Enterobacteriaceae linear plasmid that mediates inter-species transfer of flagella.</title>
        <authorList>
            <person name="Robertson J."/>
            <person name="Lin J."/>
            <person name="Wren-Hedegus A."/>
            <person name="Arya G."/>
            <person name="Carrillo C."/>
            <person name="Nash J.H.E."/>
        </authorList>
    </citation>
    <scope>NUCLEOTIDE SEQUENCE [LARGE SCALE GENOMIC DNA]</scope>
    <source>
        <strain evidence="2 3">SA20130280</strain>
    </source>
</reference>
<evidence type="ECO:0000259" key="1">
    <source>
        <dbReference type="Pfam" id="PF12571"/>
    </source>
</evidence>
<dbReference type="PANTHER" id="PTHR35191:SF1">
    <property type="entry name" value="PROPHAGE SIDE TAIL FIBER PROTEIN HOMOLOG STFQ-RELATED"/>
    <property type="match status" value="1"/>
</dbReference>
<dbReference type="RefSeq" id="WP_135607125.1">
    <property type="nucleotide sequence ID" value="NZ_CP038591.1"/>
</dbReference>
<name>A0A4P7LY25_SALSE</name>
<dbReference type="Pfam" id="PF12571">
    <property type="entry name" value="Phage_tail_fib"/>
    <property type="match status" value="1"/>
</dbReference>
<gene>
    <name evidence="2" type="ORF">E5F22_20970</name>
</gene>
<dbReference type="Proteomes" id="UP000295223">
    <property type="component" value="Chromosome"/>
</dbReference>
<protein>
    <submittedName>
        <fullName evidence="2">Phage tail protein</fullName>
    </submittedName>
</protein>
<accession>A0A4P7LY25</accession>
<sequence>MTVKYYAILTNQGAARLANATMLGSKLNLTQMAVGDANGVLPTPDPAQTKLINQKRIAPLNLLSVDTNNQSQIIAEQIIPENEGGFWIREIGLYDDEGVLIAVANCPETYKPQLQEGSGRTQTIRMILVVTNTEAITLKIDPSVVLATRKYVDDKVLELKLYVDDQMRNHIAAQDPHTQYAQKHNPTFTGEPKAPTPAAGNNTTRIATTAFVQAAITALINGAPDTLDTLKEIAAAINNDPKFSTTINNALSGKQPLDETLTHLSGKDVAGLLAYLGLGETINLAAGALQKSQNGGDIPDKKQFARTIGAVTSTTITLGESGWFKIATVVMPQATSTAVIKLYGGAGFNAGSPEQAAISELVLRAGNGSPVGITATLWRRSPAAANEVAWVNTSGDTYDIYINIGQYAYWLIAQYDYTGNANVTLHSTPEYSSVQPGNSTSGQTYTIYSSLMKPTAGDVGALPITGGQLNGPLSIGTDNALGGNSIVLGDNDTGFKQNGDGILDTYANNQHTVRVAPGEMMVLGAIRAGKEKKLSLTSNNNSTMTATFNLWGDANRPTVIELDDDQGWQLYSQRNPDGSVLFTVNGDITANVLRAGGAIYQNNGDIFGSLWGNGWLSTWINNNLVLDVQLGAGTSVTTWNNAGSWPNTPGYVVTSVWKDYQGENIDGINYAPLQKRVGNQWYTVQGGTV</sequence>
<evidence type="ECO:0000313" key="3">
    <source>
        <dbReference type="Proteomes" id="UP000295223"/>
    </source>
</evidence>
<dbReference type="InterPro" id="IPR022225">
    <property type="entry name" value="Phage_tail_fibre_N"/>
</dbReference>
<dbReference type="EMBL" id="CP038593">
    <property type="protein sequence ID" value="QBY65000.1"/>
    <property type="molecule type" value="Genomic_DNA"/>
</dbReference>
<dbReference type="InterPro" id="IPR051934">
    <property type="entry name" value="Phage_Tail_Fiber_Structural"/>
</dbReference>
<dbReference type="AlphaFoldDB" id="A0A4P7LY25"/>
<proteinExistence type="predicted"/>
<organism evidence="2 3">
    <name type="scientific">Salmonella senftenberg</name>
    <dbReference type="NCBI Taxonomy" id="28150"/>
    <lineage>
        <taxon>Bacteria</taxon>
        <taxon>Pseudomonadati</taxon>
        <taxon>Pseudomonadota</taxon>
        <taxon>Gammaproteobacteria</taxon>
        <taxon>Enterobacterales</taxon>
        <taxon>Enterobacteriaceae</taxon>
        <taxon>Salmonella</taxon>
    </lineage>
</organism>
<feature type="domain" description="Phage tail fibre protein N-terminal" evidence="1">
    <location>
        <begin position="1"/>
        <end position="150"/>
    </location>
</feature>